<name>A0A1M6RAY5_9BRAD</name>
<gene>
    <name evidence="3" type="ORF">SAMN05444159_2924</name>
</gene>
<evidence type="ECO:0000313" key="3">
    <source>
        <dbReference type="EMBL" id="SHK29580.1"/>
    </source>
</evidence>
<feature type="transmembrane region" description="Helical" evidence="2">
    <location>
        <begin position="24"/>
        <end position="45"/>
    </location>
</feature>
<dbReference type="AlphaFoldDB" id="A0A1M6RAY5"/>
<dbReference type="EMBL" id="LT670844">
    <property type="protein sequence ID" value="SHK29580.1"/>
    <property type="molecule type" value="Genomic_DNA"/>
</dbReference>
<organism evidence="3 4">
    <name type="scientific">Bradyrhizobium lablabi</name>
    <dbReference type="NCBI Taxonomy" id="722472"/>
    <lineage>
        <taxon>Bacteria</taxon>
        <taxon>Pseudomonadati</taxon>
        <taxon>Pseudomonadota</taxon>
        <taxon>Alphaproteobacteria</taxon>
        <taxon>Hyphomicrobiales</taxon>
        <taxon>Nitrobacteraceae</taxon>
        <taxon>Bradyrhizobium</taxon>
    </lineage>
</organism>
<keyword evidence="2" id="KW-0812">Transmembrane</keyword>
<proteinExistence type="predicted"/>
<accession>A0A1M6RAY5</accession>
<keyword evidence="2" id="KW-1133">Transmembrane helix</keyword>
<evidence type="ECO:0000313" key="4">
    <source>
        <dbReference type="Proteomes" id="UP000189935"/>
    </source>
</evidence>
<keyword evidence="2" id="KW-0472">Membrane</keyword>
<evidence type="ECO:0000256" key="2">
    <source>
        <dbReference type="SAM" id="Phobius"/>
    </source>
</evidence>
<sequence>MRKPDVASVTRGKASLPAASRDEASTQLVCLALALALVVLAARIASIW</sequence>
<reference evidence="3 4" key="1">
    <citation type="submission" date="2016-11" db="EMBL/GenBank/DDBJ databases">
        <authorList>
            <person name="Jaros S."/>
            <person name="Januszkiewicz K."/>
            <person name="Wedrychowicz H."/>
        </authorList>
    </citation>
    <scope>NUCLEOTIDE SEQUENCE [LARGE SCALE GENOMIC DNA]</scope>
    <source>
        <strain evidence="3 4">GAS499</strain>
    </source>
</reference>
<feature type="region of interest" description="Disordered" evidence="1">
    <location>
        <begin position="1"/>
        <end position="23"/>
    </location>
</feature>
<evidence type="ECO:0000256" key="1">
    <source>
        <dbReference type="SAM" id="MobiDB-lite"/>
    </source>
</evidence>
<dbReference type="RefSeq" id="WP_154071307.1">
    <property type="nucleotide sequence ID" value="NZ_LT670844.1"/>
</dbReference>
<dbReference type="Proteomes" id="UP000189935">
    <property type="component" value="Chromosome I"/>
</dbReference>
<protein>
    <submittedName>
        <fullName evidence="3">Uncharacterized protein</fullName>
    </submittedName>
</protein>